<comment type="caution">
    <text evidence="13">The sequence shown here is derived from an EMBL/GenBank/DDBJ whole genome shotgun (WGS) entry which is preliminary data.</text>
</comment>
<keyword evidence="4 11" id="KW-0812">Transmembrane</keyword>
<evidence type="ECO:0000256" key="9">
    <source>
        <dbReference type="ARBA" id="ARBA00023315"/>
    </source>
</evidence>
<comment type="subcellular location">
    <subcellularLocation>
        <location evidence="1">Membrane</location>
        <topology evidence="1">Multi-pass membrane protein</topology>
    </subcellularLocation>
</comment>
<dbReference type="GO" id="GO:0005739">
    <property type="term" value="C:mitochondrion"/>
    <property type="evidence" value="ECO:0007669"/>
    <property type="project" value="TreeGrafter"/>
</dbReference>
<evidence type="ECO:0000256" key="5">
    <source>
        <dbReference type="ARBA" id="ARBA00022832"/>
    </source>
</evidence>
<dbReference type="PANTHER" id="PTHR22589:SF113">
    <property type="entry name" value="CARNITINE O-PALMITOYLTRANSFERASE 1, LIVER ISOFORM-LIKE"/>
    <property type="match status" value="1"/>
</dbReference>
<dbReference type="GO" id="GO:0016020">
    <property type="term" value="C:membrane"/>
    <property type="evidence" value="ECO:0007669"/>
    <property type="project" value="UniProtKB-SubCell"/>
</dbReference>
<keyword evidence="3" id="KW-0808">Transferase</keyword>
<dbReference type="EMBL" id="VSWD01000009">
    <property type="protein sequence ID" value="KAK3093524.1"/>
    <property type="molecule type" value="Genomic_DNA"/>
</dbReference>
<sequence>MPSLPAIAPFLGDTSRLKAYRKYSDASAVGFLSAILFAVFSEPVKTYVDFGEKWMALSGLPYQMNTAMLGFIVGFGFVRIWLLMRLQIMKSLLSYRGWMHNPKSTTTKLWALMLNALRGTGDFPTFFFEPLLPKLPVPDLNSTCERCLASFRPILSDEDYMNLLTAMITFKEKDGPRLQQYLLQKAAVEDNWLSEYWLNIAYLAHRGPSAIKVNCYATDRKELPSHNQIARAANLIHWTISFYEHLKEDTLIPQYLQEMIPLSMEGYRRQFCTTRLPGEHIDSLRTYEESKHVVIYRNGVYYKLDMYAPDSDGKDRLLTVTELYDIIKNIMEQTNDTKECCEVAVFTAQKRDVWANIRQRLLVSENCESLEAVESAITFISLDSATPKTIDENGTYTMVGDGINRWHDKSVQFTISANGKLGINLEHASTDGSLPGRLWEYVLHNEKYNEDGDIVRQHYKRPLPKPQRLTWNLKEFQKDIESSVKFYRSLANDFELVVTSPDYGKGFMKKQRLSPDGYIQMALQLAYYKLHNKIAKTYESASTRIFRKGRTETIRSVSEFSAQWVKSMQNERATREQRAMLLRKAVQYQTQYKMDASCGLGWDRHLVGLYCMCMEKGLPIPALFKDKSFLMPDALSTSQTPTSYTRQWSMQTSCMGGGFSPVSDQGYGVSYMIYGEDLIKFHVTSVKSVTSTSSAKMADAICDAMQDMKNLLS</sequence>
<keyword evidence="5" id="KW-0276">Fatty acid metabolism</keyword>
<evidence type="ECO:0000256" key="10">
    <source>
        <dbReference type="PIRSR" id="PIRSR600542-1"/>
    </source>
</evidence>
<dbReference type="GO" id="GO:0009437">
    <property type="term" value="P:carnitine metabolic process"/>
    <property type="evidence" value="ECO:0007669"/>
    <property type="project" value="TreeGrafter"/>
</dbReference>
<keyword evidence="9" id="KW-0012">Acyltransferase</keyword>
<dbReference type="Pfam" id="PF00755">
    <property type="entry name" value="Carn_acyltransf"/>
    <property type="match status" value="1"/>
</dbReference>
<evidence type="ECO:0000256" key="4">
    <source>
        <dbReference type="ARBA" id="ARBA00022692"/>
    </source>
</evidence>
<organism evidence="13 14">
    <name type="scientific">Pinctada imbricata</name>
    <name type="common">Atlantic pearl-oyster</name>
    <name type="synonym">Pinctada martensii</name>
    <dbReference type="NCBI Taxonomy" id="66713"/>
    <lineage>
        <taxon>Eukaryota</taxon>
        <taxon>Metazoa</taxon>
        <taxon>Spiralia</taxon>
        <taxon>Lophotrochozoa</taxon>
        <taxon>Mollusca</taxon>
        <taxon>Bivalvia</taxon>
        <taxon>Autobranchia</taxon>
        <taxon>Pteriomorphia</taxon>
        <taxon>Pterioida</taxon>
        <taxon>Pterioidea</taxon>
        <taxon>Pteriidae</taxon>
        <taxon>Pinctada</taxon>
    </lineage>
</organism>
<evidence type="ECO:0000256" key="8">
    <source>
        <dbReference type="ARBA" id="ARBA00023136"/>
    </source>
</evidence>
<feature type="transmembrane region" description="Helical" evidence="11">
    <location>
        <begin position="60"/>
        <end position="82"/>
    </location>
</feature>
<evidence type="ECO:0000256" key="1">
    <source>
        <dbReference type="ARBA" id="ARBA00004141"/>
    </source>
</evidence>
<dbReference type="InterPro" id="IPR039551">
    <property type="entry name" value="Cho/carn_acyl_trans"/>
</dbReference>
<dbReference type="InterPro" id="IPR042231">
    <property type="entry name" value="Cho/carn_acyl_trans_2"/>
</dbReference>
<keyword evidence="6 11" id="KW-1133">Transmembrane helix</keyword>
<dbReference type="Gene3D" id="3.30.559.70">
    <property type="entry name" value="Choline/Carnitine o-acyltransferase, domain 2"/>
    <property type="match status" value="1"/>
</dbReference>
<keyword evidence="8 11" id="KW-0472">Membrane</keyword>
<gene>
    <name evidence="13" type="ORF">FSP39_016746</name>
</gene>
<feature type="transmembrane region" description="Helical" evidence="11">
    <location>
        <begin position="23"/>
        <end position="40"/>
    </location>
</feature>
<keyword evidence="14" id="KW-1185">Reference proteome</keyword>
<dbReference type="InterPro" id="IPR023213">
    <property type="entry name" value="CAT-like_dom_sf"/>
</dbReference>
<feature type="active site" description="Proton acceptor" evidence="10">
    <location>
        <position position="427"/>
    </location>
</feature>
<comment type="similarity">
    <text evidence="2">Belongs to the carnitine/choline acetyltransferase family.</text>
</comment>
<dbReference type="Proteomes" id="UP001186944">
    <property type="component" value="Unassembled WGS sequence"/>
</dbReference>
<evidence type="ECO:0000256" key="2">
    <source>
        <dbReference type="ARBA" id="ARBA00005232"/>
    </source>
</evidence>
<protein>
    <recommendedName>
        <fullName evidence="12">Choline/carnitine acyltransferase domain-containing protein</fullName>
    </recommendedName>
</protein>
<reference evidence="13" key="1">
    <citation type="submission" date="2019-08" db="EMBL/GenBank/DDBJ databases">
        <title>The improved chromosome-level genome for the pearl oyster Pinctada fucata martensii using PacBio sequencing and Hi-C.</title>
        <authorList>
            <person name="Zheng Z."/>
        </authorList>
    </citation>
    <scope>NUCLEOTIDE SEQUENCE</scope>
    <source>
        <strain evidence="13">ZZ-2019</strain>
        <tissue evidence="13">Adductor muscle</tissue>
    </source>
</reference>
<accession>A0AA88Y566</accession>
<proteinExistence type="inferred from homology"/>
<dbReference type="GO" id="GO:0004095">
    <property type="term" value="F:carnitine O-palmitoyltransferase activity"/>
    <property type="evidence" value="ECO:0007669"/>
    <property type="project" value="TreeGrafter"/>
</dbReference>
<dbReference type="InterPro" id="IPR000542">
    <property type="entry name" value="Carn_acyl_trans"/>
</dbReference>
<feature type="domain" description="Choline/carnitine acyltransferase" evidence="12">
    <location>
        <begin position="135"/>
        <end position="701"/>
    </location>
</feature>
<evidence type="ECO:0000256" key="6">
    <source>
        <dbReference type="ARBA" id="ARBA00022989"/>
    </source>
</evidence>
<dbReference type="PANTHER" id="PTHR22589">
    <property type="entry name" value="CARNITINE O-ACYLTRANSFERASE"/>
    <property type="match status" value="1"/>
</dbReference>
<evidence type="ECO:0000259" key="12">
    <source>
        <dbReference type="Pfam" id="PF00755"/>
    </source>
</evidence>
<evidence type="ECO:0000256" key="11">
    <source>
        <dbReference type="SAM" id="Phobius"/>
    </source>
</evidence>
<keyword evidence="7" id="KW-0443">Lipid metabolism</keyword>
<evidence type="ECO:0000256" key="7">
    <source>
        <dbReference type="ARBA" id="ARBA00023098"/>
    </source>
</evidence>
<dbReference type="SUPFAM" id="SSF52777">
    <property type="entry name" value="CoA-dependent acyltransferases"/>
    <property type="match status" value="2"/>
</dbReference>
<dbReference type="GO" id="GO:0006631">
    <property type="term" value="P:fatty acid metabolic process"/>
    <property type="evidence" value="ECO:0007669"/>
    <property type="project" value="UniProtKB-KW"/>
</dbReference>
<name>A0AA88Y566_PINIB</name>
<evidence type="ECO:0000313" key="14">
    <source>
        <dbReference type="Proteomes" id="UP001186944"/>
    </source>
</evidence>
<dbReference type="Gene3D" id="3.30.559.10">
    <property type="entry name" value="Chloramphenicol acetyltransferase-like domain"/>
    <property type="match status" value="1"/>
</dbReference>
<evidence type="ECO:0000313" key="13">
    <source>
        <dbReference type="EMBL" id="KAK3093524.1"/>
    </source>
</evidence>
<dbReference type="FunFam" id="3.30.559.10:FF:000002">
    <property type="entry name" value="carnitine O-palmitoyltransferase 1, liver isoform"/>
    <property type="match status" value="1"/>
</dbReference>
<dbReference type="AlphaFoldDB" id="A0AA88Y566"/>
<evidence type="ECO:0000256" key="3">
    <source>
        <dbReference type="ARBA" id="ARBA00022679"/>
    </source>
</evidence>